<sequence>MKRRGPIDPEPNANVAGPIGSSGGTTVTVRYELLYLGPSSTRVGVRVHLPPEPKGSADLVFPSWVPGSYVIRDPARYVLRAALEGPDGRPIAPVERVGKARWRVPYTSGPPPVVRWELFGFELSKLGLDADPDHLFLNAGFALPYVDGHQNEPCELRLDIPAQWRVVTELEEIDREQRRYRARTYDELVDSPVDCGSIRESNFRPAGIPHRLSLCGEPADMDLPRTVRDLEQIAATTIAYFGTSPLSHYTFFLHLADTGDGGLEHATSNSCVVRRDIFRPAQKYRRFLHLAAHEYFHLYNVKRIRPAALGPFDYTREVYTRLLWWMEGATDYVSHLLLRRSGLLSPRQYLEDLAEMIRGYRETPGRLVTSLEEASLSAWVGFYRPSDESVNQTVSYYLKGALVSWAMDMEIRTATHNSASLDTVMRFLWREYGESGRGIGENELPRVVERATGLDLGDFFDRYVAGVDELDFDRPAQSAALNLIPAPREPSEEDPGGPGYLGIDMGTSEGVTRITTVRDGTPARNGGLRPGDELVGIDGRRIYAGQWNDAFERLSPGQAIELLLFRRGRERRCRVTLATPPPKKLQFRPAATPSDLERTIHSSWLNGSILPAHPSSPSS</sequence>
<dbReference type="InterPro" id="IPR041489">
    <property type="entry name" value="PDZ_6"/>
</dbReference>
<dbReference type="InterPro" id="IPR027268">
    <property type="entry name" value="Peptidase_M4/M1_CTD_sf"/>
</dbReference>
<dbReference type="Gene3D" id="1.10.390.10">
    <property type="entry name" value="Neutral Protease Domain 2"/>
    <property type="match status" value="1"/>
</dbReference>
<dbReference type="InterPro" id="IPR024191">
    <property type="entry name" value="Peptidase_M61"/>
</dbReference>
<reference evidence="3" key="2">
    <citation type="journal article" date="2014" name="ISME J.">
        <title>Microbial stratification in low pH oxic and suboxic macroscopic growths along an acid mine drainage.</title>
        <authorList>
            <person name="Mendez-Garcia C."/>
            <person name="Mesa V."/>
            <person name="Sprenger R.R."/>
            <person name="Richter M."/>
            <person name="Diez M.S."/>
            <person name="Solano J."/>
            <person name="Bargiela R."/>
            <person name="Golyshina O.V."/>
            <person name="Manteca A."/>
            <person name="Ramos J.L."/>
            <person name="Gallego J.R."/>
            <person name="Llorente I."/>
            <person name="Martins Dos Santos V.A."/>
            <person name="Jensen O.N."/>
            <person name="Pelaez A.I."/>
            <person name="Sanchez J."/>
            <person name="Ferrer M."/>
        </authorList>
    </citation>
    <scope>NUCLEOTIDE SEQUENCE</scope>
</reference>
<dbReference type="Pfam" id="PF05299">
    <property type="entry name" value="Peptidase_M61"/>
    <property type="match status" value="1"/>
</dbReference>
<reference evidence="3" key="1">
    <citation type="submission" date="2013-08" db="EMBL/GenBank/DDBJ databases">
        <authorList>
            <person name="Mendez C."/>
            <person name="Richter M."/>
            <person name="Ferrer M."/>
            <person name="Sanchez J."/>
        </authorList>
    </citation>
    <scope>NUCLEOTIDE SEQUENCE</scope>
</reference>
<dbReference type="InterPro" id="IPR040756">
    <property type="entry name" value="Peptidase_M61_N"/>
</dbReference>
<accession>T0YTE9</accession>
<dbReference type="InterPro" id="IPR036034">
    <property type="entry name" value="PDZ_sf"/>
</dbReference>
<dbReference type="Pfam" id="PF17820">
    <property type="entry name" value="PDZ_6"/>
    <property type="match status" value="1"/>
</dbReference>
<dbReference type="Pfam" id="PF17899">
    <property type="entry name" value="Peptidase_M61_N"/>
    <property type="match status" value="1"/>
</dbReference>
<dbReference type="AlphaFoldDB" id="T0YTE9"/>
<evidence type="ECO:0000259" key="2">
    <source>
        <dbReference type="PROSITE" id="PS50106"/>
    </source>
</evidence>
<evidence type="ECO:0000313" key="3">
    <source>
        <dbReference type="EMBL" id="EQD35107.1"/>
    </source>
</evidence>
<dbReference type="SUPFAM" id="SSF50156">
    <property type="entry name" value="PDZ domain-like"/>
    <property type="match status" value="1"/>
</dbReference>
<dbReference type="InterPro" id="IPR001478">
    <property type="entry name" value="PDZ"/>
</dbReference>
<dbReference type="Gene3D" id="2.30.42.10">
    <property type="match status" value="1"/>
</dbReference>
<feature type="region of interest" description="Disordered" evidence="1">
    <location>
        <begin position="1"/>
        <end position="21"/>
    </location>
</feature>
<dbReference type="SUPFAM" id="SSF55486">
    <property type="entry name" value="Metalloproteases ('zincins'), catalytic domain"/>
    <property type="match status" value="1"/>
</dbReference>
<dbReference type="EMBL" id="AUZY01011311">
    <property type="protein sequence ID" value="EQD35107.1"/>
    <property type="molecule type" value="Genomic_DNA"/>
</dbReference>
<gene>
    <name evidence="3" type="ORF">B1B_16951</name>
</gene>
<comment type="caution">
    <text evidence="3">The sequence shown here is derived from an EMBL/GenBank/DDBJ whole genome shotgun (WGS) entry which is preliminary data.</text>
</comment>
<evidence type="ECO:0000256" key="1">
    <source>
        <dbReference type="SAM" id="MobiDB-lite"/>
    </source>
</evidence>
<dbReference type="SMART" id="SM00228">
    <property type="entry name" value="PDZ"/>
    <property type="match status" value="1"/>
</dbReference>
<dbReference type="Gene3D" id="2.60.40.3650">
    <property type="match status" value="1"/>
</dbReference>
<dbReference type="PIRSF" id="PIRSF016493">
    <property type="entry name" value="Glycyl_aminpptds"/>
    <property type="match status" value="1"/>
</dbReference>
<protein>
    <submittedName>
        <fullName evidence="3">Peptidase M61 domain-containing protein</fullName>
    </submittedName>
</protein>
<organism evidence="3">
    <name type="scientific">mine drainage metagenome</name>
    <dbReference type="NCBI Taxonomy" id="410659"/>
    <lineage>
        <taxon>unclassified sequences</taxon>
        <taxon>metagenomes</taxon>
        <taxon>ecological metagenomes</taxon>
    </lineage>
</organism>
<feature type="domain" description="PDZ" evidence="2">
    <location>
        <begin position="483"/>
        <end position="563"/>
    </location>
</feature>
<name>T0YTE9_9ZZZZ</name>
<dbReference type="PROSITE" id="PS50106">
    <property type="entry name" value="PDZ"/>
    <property type="match status" value="1"/>
</dbReference>
<proteinExistence type="predicted"/>
<dbReference type="InterPro" id="IPR007963">
    <property type="entry name" value="Peptidase_M61_catalytic"/>
</dbReference>